<evidence type="ECO:0000313" key="7">
    <source>
        <dbReference type="EMBL" id="PHL20447.1"/>
    </source>
</evidence>
<keyword evidence="4" id="KW-0456">Lyase</keyword>
<evidence type="ECO:0000256" key="1">
    <source>
        <dbReference type="ARBA" id="ARBA00001911"/>
    </source>
</evidence>
<dbReference type="GO" id="GO:0042732">
    <property type="term" value="P:D-xylose metabolic process"/>
    <property type="evidence" value="ECO:0007669"/>
    <property type="project" value="InterPro"/>
</dbReference>
<dbReference type="PANTHER" id="PTHR43078:SF6">
    <property type="entry name" value="UDP-GLUCURONIC ACID DECARBOXYLASE 1"/>
    <property type="match status" value="1"/>
</dbReference>
<keyword evidence="2" id="KW-0210">Decarboxylase</keyword>
<dbReference type="PANTHER" id="PTHR43078">
    <property type="entry name" value="UDP-GLUCURONIC ACID DECARBOXYLASE-RELATED"/>
    <property type="match status" value="1"/>
</dbReference>
<evidence type="ECO:0000256" key="2">
    <source>
        <dbReference type="ARBA" id="ARBA00022793"/>
    </source>
</evidence>
<comment type="cofactor">
    <cofactor evidence="1">
        <name>NAD(+)</name>
        <dbReference type="ChEBI" id="CHEBI:57540"/>
    </cofactor>
</comment>
<dbReference type="Gene3D" id="3.40.50.720">
    <property type="entry name" value="NAD(P)-binding Rossmann-like Domain"/>
    <property type="match status" value="1"/>
</dbReference>
<feature type="domain" description="NAD-dependent epimerase/dehydratase" evidence="5">
    <location>
        <begin position="32"/>
        <end position="276"/>
    </location>
</feature>
<dbReference type="InterPro" id="IPR001509">
    <property type="entry name" value="Epimerase_deHydtase"/>
</dbReference>
<dbReference type="GO" id="GO:0070403">
    <property type="term" value="F:NAD+ binding"/>
    <property type="evidence" value="ECO:0007669"/>
    <property type="project" value="InterPro"/>
</dbReference>
<name>A0A2D0CAR8_ENTFC</name>
<dbReference type="EMBL" id="CP033041">
    <property type="protein sequence ID" value="AYM73476.1"/>
    <property type="molecule type" value="Genomic_DNA"/>
</dbReference>
<proteinExistence type="predicted"/>
<sequence>MMTLIKQPMYQKDLAKVINHTPKIKQLHGKSVLMIGASGMIGSFLIDTLMAANEQLDIKIKVYAMGRNRQKLEKRFASYLSLDTFEIVEGDVTEPLPKEIQADYLIHGASNTHPKAYATDPIGTIMTNLAGTEQVLKHAVATQPERVLFLSTVEIYGENRGDIEKFTEDYCGYIDCNTLRAGYPEGKRVSESLCQAYIAKHDLDIVIPRLCRTFGPTMLLSDTKASSQFILNAVEQKDIVLKSEGNQYFSYVYVGDAVSAILHLLLEGEKGEAYNVSSENFDLRLKELAQQLADISGKQVIFELPDEIEQKGFSKASIAILDNKKIKENGWYPIFELKESLIHTVELVKGEKQNV</sequence>
<reference evidence="6 9" key="2">
    <citation type="submission" date="2018-10" db="EMBL/GenBank/DDBJ databases">
        <title>Escaping from acidified nitrite in gastric host defense: Transcriptomic basis for resistance to free nitrous acid in Enterococcus faecalis.</title>
        <authorList>
            <person name="Yu Z."/>
            <person name="Shi D."/>
            <person name="Liu W."/>
            <person name="Meng F."/>
        </authorList>
    </citation>
    <scope>NUCLEOTIDE SEQUENCE [LARGE SCALE GENOMIC DNA]</scope>
    <source>
        <strain evidence="6 9">JE1</strain>
    </source>
</reference>
<dbReference type="Pfam" id="PF01370">
    <property type="entry name" value="Epimerase"/>
    <property type="match status" value="1"/>
</dbReference>
<keyword evidence="3" id="KW-0520">NAD</keyword>
<protein>
    <submittedName>
        <fullName evidence="6">NAD-dependent epimerase/dehydratase family protein</fullName>
    </submittedName>
    <submittedName>
        <fullName evidence="7">dTDP-glucose 4,6-dehydratase</fullName>
    </submittedName>
</protein>
<dbReference type="RefSeq" id="WP_080283912.1">
    <property type="nucleotide sequence ID" value="NZ_CABGQB010000003.1"/>
</dbReference>
<accession>A0A2D0CAR8</accession>
<dbReference type="GO" id="GO:0048040">
    <property type="term" value="F:UDP-glucuronate decarboxylase activity"/>
    <property type="evidence" value="ECO:0007669"/>
    <property type="project" value="TreeGrafter"/>
</dbReference>
<evidence type="ECO:0000256" key="4">
    <source>
        <dbReference type="ARBA" id="ARBA00023239"/>
    </source>
</evidence>
<evidence type="ECO:0000256" key="3">
    <source>
        <dbReference type="ARBA" id="ARBA00023027"/>
    </source>
</evidence>
<dbReference type="GO" id="GO:0005737">
    <property type="term" value="C:cytoplasm"/>
    <property type="evidence" value="ECO:0007669"/>
    <property type="project" value="TreeGrafter"/>
</dbReference>
<evidence type="ECO:0000313" key="9">
    <source>
        <dbReference type="Proteomes" id="UP000275747"/>
    </source>
</evidence>
<evidence type="ECO:0000313" key="6">
    <source>
        <dbReference type="EMBL" id="AYM73476.1"/>
    </source>
</evidence>
<gene>
    <name evidence="7" type="ORF">CQR37_14305</name>
    <name evidence="6" type="ORF">D9Z05_09565</name>
</gene>
<dbReference type="SUPFAM" id="SSF51735">
    <property type="entry name" value="NAD(P)-binding Rossmann-fold domains"/>
    <property type="match status" value="1"/>
</dbReference>
<dbReference type="Proteomes" id="UP000224303">
    <property type="component" value="Unassembled WGS sequence"/>
</dbReference>
<dbReference type="AlphaFoldDB" id="A0A2D0CAR8"/>
<dbReference type="InterPro" id="IPR044516">
    <property type="entry name" value="UXS-like"/>
</dbReference>
<organism evidence="7 8">
    <name type="scientific">Enterococcus faecium</name>
    <name type="common">Streptococcus faecium</name>
    <dbReference type="NCBI Taxonomy" id="1352"/>
    <lineage>
        <taxon>Bacteria</taxon>
        <taxon>Bacillati</taxon>
        <taxon>Bacillota</taxon>
        <taxon>Bacilli</taxon>
        <taxon>Lactobacillales</taxon>
        <taxon>Enterococcaceae</taxon>
        <taxon>Enterococcus</taxon>
    </lineage>
</organism>
<dbReference type="EMBL" id="PCGC01000087">
    <property type="protein sequence ID" value="PHL20447.1"/>
    <property type="molecule type" value="Genomic_DNA"/>
</dbReference>
<dbReference type="InterPro" id="IPR036291">
    <property type="entry name" value="NAD(P)-bd_dom_sf"/>
</dbReference>
<dbReference type="Proteomes" id="UP000275747">
    <property type="component" value="Chromosome"/>
</dbReference>
<evidence type="ECO:0000259" key="5">
    <source>
        <dbReference type="Pfam" id="PF01370"/>
    </source>
</evidence>
<reference evidence="7 8" key="1">
    <citation type="submission" date="2017-10" db="EMBL/GenBank/DDBJ databases">
        <title>Draft genomes of the Enterococcus faecium isolated from human feces before and after Helicobacter pylori eradication therapy.</title>
        <authorList>
            <person name="Prianichniikov N.A."/>
            <person name="Glushchenko O.E."/>
            <person name="Malakhova M.V."/>
        </authorList>
    </citation>
    <scope>NUCLEOTIDE SEQUENCE [LARGE SCALE GENOMIC DNA]</scope>
    <source>
        <strain evidence="7 8">Hp_5-7</strain>
    </source>
</reference>
<evidence type="ECO:0000313" key="8">
    <source>
        <dbReference type="Proteomes" id="UP000224303"/>
    </source>
</evidence>